<dbReference type="CDD" id="cd04187">
    <property type="entry name" value="DPM1_like_bac"/>
    <property type="match status" value="1"/>
</dbReference>
<dbReference type="SUPFAM" id="SSF53448">
    <property type="entry name" value="Nucleotide-diphospho-sugar transferases"/>
    <property type="match status" value="1"/>
</dbReference>
<dbReference type="PANTHER" id="PTHR48090">
    <property type="entry name" value="UNDECAPRENYL-PHOSPHATE 4-DEOXY-4-FORMAMIDO-L-ARABINOSE TRANSFERASE-RELATED"/>
    <property type="match status" value="1"/>
</dbReference>
<evidence type="ECO:0000256" key="3">
    <source>
        <dbReference type="ARBA" id="ARBA00022679"/>
    </source>
</evidence>
<evidence type="ECO:0000259" key="8">
    <source>
        <dbReference type="Pfam" id="PF00535"/>
    </source>
</evidence>
<evidence type="ECO:0000256" key="5">
    <source>
        <dbReference type="ARBA" id="ARBA00022989"/>
    </source>
</evidence>
<dbReference type="RefSeq" id="WP_189641357.1">
    <property type="nucleotide sequence ID" value="NZ_BMZF01000010.1"/>
</dbReference>
<protein>
    <submittedName>
        <fullName evidence="9">Bactoprenol glucosyl transferase</fullName>
    </submittedName>
</protein>
<evidence type="ECO:0000256" key="7">
    <source>
        <dbReference type="SAM" id="Phobius"/>
    </source>
</evidence>
<accession>A0ABQ3DBM2</accession>
<evidence type="ECO:0000256" key="1">
    <source>
        <dbReference type="ARBA" id="ARBA00004141"/>
    </source>
</evidence>
<dbReference type="Proteomes" id="UP000634455">
    <property type="component" value="Unassembled WGS sequence"/>
</dbReference>
<feature type="transmembrane region" description="Helical" evidence="7">
    <location>
        <begin position="274"/>
        <end position="299"/>
    </location>
</feature>
<sequence length="340" mass="38466">MNEDKRMTETLPKLALIVPVFNEEQAIAPFVNKIADVLVGFSNKATIEICFVNDGSTDKTEQIIDEISQSTLNIKTINLSRNFGKEAALSAGLDYTDADAVIPIDVDLQDPPELIPEMFNLWMNGAQIVNARRITRDQDTWLKRTSAGAFYKIFNILADHPIPRNVGDFRLLDREVVEVVRQLGERSRFNKALFSWVGFETAELTHERPARADGESAWSYWKLWKLALDGIFSSSTTPLRVWSYIGVLMGVMSFTYSAYILIKTLAFGGDVPGYASTIILILTFGGFNLFALGIIGEYVGRIYTEVRQRPLYVLRQGRLRGKNDMHLNEIKQTKIERKQT</sequence>
<feature type="transmembrane region" description="Helical" evidence="7">
    <location>
        <begin position="241"/>
        <end position="262"/>
    </location>
</feature>
<dbReference type="PANTHER" id="PTHR48090:SF1">
    <property type="entry name" value="PROPHAGE BACTOPRENOL GLUCOSYL TRANSFERASE HOMOLOG"/>
    <property type="match status" value="1"/>
</dbReference>
<keyword evidence="6 7" id="KW-0472">Membrane</keyword>
<keyword evidence="5 7" id="KW-1133">Transmembrane helix</keyword>
<dbReference type="GO" id="GO:0016740">
    <property type="term" value="F:transferase activity"/>
    <property type="evidence" value="ECO:0007669"/>
    <property type="project" value="UniProtKB-KW"/>
</dbReference>
<evidence type="ECO:0000256" key="6">
    <source>
        <dbReference type="ARBA" id="ARBA00023136"/>
    </source>
</evidence>
<keyword evidence="10" id="KW-1185">Reference proteome</keyword>
<dbReference type="Pfam" id="PF00535">
    <property type="entry name" value="Glycos_transf_2"/>
    <property type="match status" value="1"/>
</dbReference>
<keyword evidence="3 9" id="KW-0808">Transferase</keyword>
<keyword evidence="4 7" id="KW-0812">Transmembrane</keyword>
<feature type="domain" description="Glycosyltransferase 2-like" evidence="8">
    <location>
        <begin position="16"/>
        <end position="178"/>
    </location>
</feature>
<dbReference type="InterPro" id="IPR029044">
    <property type="entry name" value="Nucleotide-diphossugar_trans"/>
</dbReference>
<gene>
    <name evidence="9" type="ORF">GCM10008927_28050</name>
</gene>
<dbReference type="InterPro" id="IPR050256">
    <property type="entry name" value="Glycosyltransferase_2"/>
</dbReference>
<dbReference type="InterPro" id="IPR001173">
    <property type="entry name" value="Glyco_trans_2-like"/>
</dbReference>
<name>A0ABQ3DBM2_9RHOB</name>
<comment type="caution">
    <text evidence="9">The sequence shown here is derived from an EMBL/GenBank/DDBJ whole genome shotgun (WGS) entry which is preliminary data.</text>
</comment>
<keyword evidence="2" id="KW-0328">Glycosyltransferase</keyword>
<comment type="subcellular location">
    <subcellularLocation>
        <location evidence="1">Membrane</location>
        <topology evidence="1">Multi-pass membrane protein</topology>
    </subcellularLocation>
</comment>
<evidence type="ECO:0000256" key="2">
    <source>
        <dbReference type="ARBA" id="ARBA00022676"/>
    </source>
</evidence>
<evidence type="ECO:0000256" key="4">
    <source>
        <dbReference type="ARBA" id="ARBA00022692"/>
    </source>
</evidence>
<reference evidence="10" key="1">
    <citation type="journal article" date="2019" name="Int. J. Syst. Evol. Microbiol.">
        <title>The Global Catalogue of Microorganisms (GCM) 10K type strain sequencing project: providing services to taxonomists for standard genome sequencing and annotation.</title>
        <authorList>
            <consortium name="The Broad Institute Genomics Platform"/>
            <consortium name="The Broad Institute Genome Sequencing Center for Infectious Disease"/>
            <person name="Wu L."/>
            <person name="Ma J."/>
        </authorList>
    </citation>
    <scope>NUCLEOTIDE SEQUENCE [LARGE SCALE GENOMIC DNA]</scope>
    <source>
        <strain evidence="10">KCTC 32465</strain>
    </source>
</reference>
<evidence type="ECO:0000313" key="10">
    <source>
        <dbReference type="Proteomes" id="UP000634455"/>
    </source>
</evidence>
<organism evidence="9 10">
    <name type="scientific">Paramylibacter ulvae</name>
    <dbReference type="NCBI Taxonomy" id="1651968"/>
    <lineage>
        <taxon>Bacteria</taxon>
        <taxon>Pseudomonadati</taxon>
        <taxon>Pseudomonadota</taxon>
        <taxon>Alphaproteobacteria</taxon>
        <taxon>Rhodobacterales</taxon>
        <taxon>Paracoccaceae</taxon>
        <taxon>Paramylibacter</taxon>
    </lineage>
</organism>
<dbReference type="EMBL" id="BMZF01000010">
    <property type="protein sequence ID" value="GHA60899.1"/>
    <property type="molecule type" value="Genomic_DNA"/>
</dbReference>
<dbReference type="Gene3D" id="3.90.550.10">
    <property type="entry name" value="Spore Coat Polysaccharide Biosynthesis Protein SpsA, Chain A"/>
    <property type="match status" value="1"/>
</dbReference>
<evidence type="ECO:0000313" key="9">
    <source>
        <dbReference type="EMBL" id="GHA60899.1"/>
    </source>
</evidence>
<proteinExistence type="predicted"/>